<keyword evidence="2" id="KW-0378">Hydrolase</keyword>
<proteinExistence type="inferred from homology"/>
<dbReference type="Pfam" id="PF01670">
    <property type="entry name" value="Glyco_hydro_12"/>
    <property type="match status" value="1"/>
</dbReference>
<dbReference type="Gene3D" id="1.10.630.10">
    <property type="entry name" value="Cytochrome P450"/>
    <property type="match status" value="1"/>
</dbReference>
<sequence>MTFSEDMGFLMAGRDHGGIMDATEQSQRYFAIVGQMPWLDMWLGKNAMCPIKIPTFSVTAGFCVECLKERMSIEKPKDQPTDFLDHYLVTKEQYPDLVTDKEVIGYLILNGLAGADTKAVVMKTIVYHVLSNPRIYSTLRAELDAASLSFSATFEHTKALIYLDAVLKESMRLHPVIGGILERALPDSGLTLPDGRFITPRTIVGTNPWVTHRNEDIYGQDVDALRPDRWLRHDFEMQPVEEFEKAIPDGNERACSNNGTAEEIAMGARDSQRPQLEREFPRYFQPLFKDTHYISITMKLRSYLVSLATATTAFAAPAEATPTIDKRSTTISCGAFGSLATGGYTIYHNNWGSGTATSGSQCTYFNSLSSDKSIAWSSTWSWSGGAGHVKSYSNVALINVNKQLSAISSILSTWKWSNTGTNVVADVSYDLWLAPTSDGTNAYEVMVWLAAIGGALPISATGSAIATVTINNASYKLYYGLNGDTKVYSFVAASPVYSFSGDVKAFFDYLTAYQKVPSNYYVTSLQAGTEPFSGSNVAFTTSAYKMSVV</sequence>
<evidence type="ECO:0000313" key="3">
    <source>
        <dbReference type="EMBL" id="KAK9770178.1"/>
    </source>
</evidence>
<dbReference type="InterPro" id="IPR036396">
    <property type="entry name" value="Cyt_P450_sf"/>
</dbReference>
<dbReference type="InterPro" id="IPR002594">
    <property type="entry name" value="GH12"/>
</dbReference>
<keyword evidence="2" id="KW-0326">Glycosidase</keyword>
<keyword evidence="2" id="KW-0624">Polysaccharide degradation</keyword>
<dbReference type="Pfam" id="PF00067">
    <property type="entry name" value="p450"/>
    <property type="match status" value="1"/>
</dbReference>
<keyword evidence="2" id="KW-0119">Carbohydrate metabolism</keyword>
<dbReference type="Proteomes" id="UP001465668">
    <property type="component" value="Unassembled WGS sequence"/>
</dbReference>
<dbReference type="EMBL" id="JARVKM010000099">
    <property type="protein sequence ID" value="KAK9770178.1"/>
    <property type="molecule type" value="Genomic_DNA"/>
</dbReference>
<keyword evidence="4" id="KW-1185">Reference proteome</keyword>
<dbReference type="InterPro" id="IPR013319">
    <property type="entry name" value="GH11/12"/>
</dbReference>
<dbReference type="InterPro" id="IPR013320">
    <property type="entry name" value="ConA-like_dom_sf"/>
</dbReference>
<dbReference type="InterPro" id="IPR001128">
    <property type="entry name" value="Cyt_P450"/>
</dbReference>
<dbReference type="PANTHER" id="PTHR34002:SF9">
    <property type="entry name" value="XYLOGLUCAN-SPECIFIC ENDO-BETA-1,4-GLUCANASE A"/>
    <property type="match status" value="1"/>
</dbReference>
<accession>A0ABR2X8S8</accession>
<dbReference type="SUPFAM" id="SSF49899">
    <property type="entry name" value="Concanavalin A-like lectins/glucanases"/>
    <property type="match status" value="1"/>
</dbReference>
<protein>
    <submittedName>
        <fullName evidence="3">Xyloglucan-specific endo-beta-1,4-glucanase A</fullName>
    </submittedName>
</protein>
<evidence type="ECO:0000256" key="1">
    <source>
        <dbReference type="ARBA" id="ARBA00005519"/>
    </source>
</evidence>
<reference evidence="3 4" key="1">
    <citation type="submission" date="2024-02" db="EMBL/GenBank/DDBJ databases">
        <title>First draft genome assembly of two strains of Seiridium cardinale.</title>
        <authorList>
            <person name="Emiliani G."/>
            <person name="Scali E."/>
        </authorList>
    </citation>
    <scope>NUCLEOTIDE SEQUENCE [LARGE SCALE GENOMIC DNA]</scope>
    <source>
        <strain evidence="3 4">BM-138-000479</strain>
    </source>
</reference>
<gene>
    <name evidence="3" type="ORF">SCAR479_13143</name>
</gene>
<dbReference type="Gene3D" id="2.60.120.180">
    <property type="match status" value="1"/>
</dbReference>
<dbReference type="PANTHER" id="PTHR34002">
    <property type="entry name" value="BLR1656 PROTEIN"/>
    <property type="match status" value="1"/>
</dbReference>
<comment type="similarity">
    <text evidence="1 2">Belongs to the glycosyl hydrolase 12 (cellulase H) family.</text>
</comment>
<organism evidence="3 4">
    <name type="scientific">Seiridium cardinale</name>
    <dbReference type="NCBI Taxonomy" id="138064"/>
    <lineage>
        <taxon>Eukaryota</taxon>
        <taxon>Fungi</taxon>
        <taxon>Dikarya</taxon>
        <taxon>Ascomycota</taxon>
        <taxon>Pezizomycotina</taxon>
        <taxon>Sordariomycetes</taxon>
        <taxon>Xylariomycetidae</taxon>
        <taxon>Amphisphaeriales</taxon>
        <taxon>Sporocadaceae</taxon>
        <taxon>Seiridium</taxon>
    </lineage>
</organism>
<dbReference type="SUPFAM" id="SSF48264">
    <property type="entry name" value="Cytochrome P450"/>
    <property type="match status" value="1"/>
</dbReference>
<name>A0ABR2X8S8_9PEZI</name>
<evidence type="ECO:0000313" key="4">
    <source>
        <dbReference type="Proteomes" id="UP001465668"/>
    </source>
</evidence>
<comment type="caution">
    <text evidence="3">The sequence shown here is derived from an EMBL/GenBank/DDBJ whole genome shotgun (WGS) entry which is preliminary data.</text>
</comment>
<evidence type="ECO:0000256" key="2">
    <source>
        <dbReference type="RuleBase" id="RU361163"/>
    </source>
</evidence>